<protein>
    <submittedName>
        <fullName evidence="1">Polyketide cyclase/dehydrase/lipid transport protein</fullName>
    </submittedName>
</protein>
<name>A0A561E184_9MICO</name>
<evidence type="ECO:0000313" key="2">
    <source>
        <dbReference type="Proteomes" id="UP000318297"/>
    </source>
</evidence>
<sequence length="152" mass="16381">MLGSVKPLVVQAYSTASVDRLWEVVTDWNRHGSYFPLTTMRIEPGAPGVGQEFAGTTAVGPVRFVDSMVVTQWQPPGRDGCFAIRKTGRLLAGTATVRVQPEGDGSRITWTTDAGPRPQWLGRIVAPVSRVAGRLIYGRVVTGMAKAAARDD</sequence>
<proteinExistence type="predicted"/>
<dbReference type="EMBL" id="VIVQ01000003">
    <property type="protein sequence ID" value="TWE09352.1"/>
    <property type="molecule type" value="Genomic_DNA"/>
</dbReference>
<dbReference type="AlphaFoldDB" id="A0A561E184"/>
<keyword evidence="2" id="KW-1185">Reference proteome</keyword>
<organism evidence="1 2">
    <name type="scientific">Rudaeicoccus suwonensis</name>
    <dbReference type="NCBI Taxonomy" id="657409"/>
    <lineage>
        <taxon>Bacteria</taxon>
        <taxon>Bacillati</taxon>
        <taxon>Actinomycetota</taxon>
        <taxon>Actinomycetes</taxon>
        <taxon>Micrococcales</taxon>
        <taxon>Dermacoccaceae</taxon>
        <taxon>Rudaeicoccus</taxon>
    </lineage>
</organism>
<dbReference type="Gene3D" id="3.30.530.20">
    <property type="match status" value="1"/>
</dbReference>
<reference evidence="1 2" key="1">
    <citation type="submission" date="2019-06" db="EMBL/GenBank/DDBJ databases">
        <title>Sequencing the genomes of 1000 actinobacteria strains.</title>
        <authorList>
            <person name="Klenk H.-P."/>
        </authorList>
    </citation>
    <scope>NUCLEOTIDE SEQUENCE [LARGE SCALE GENOMIC DNA]</scope>
    <source>
        <strain evidence="1 2">DSM 19560</strain>
    </source>
</reference>
<dbReference type="InterPro" id="IPR019587">
    <property type="entry name" value="Polyketide_cyclase/dehydratase"/>
</dbReference>
<dbReference type="Pfam" id="PF10604">
    <property type="entry name" value="Polyketide_cyc2"/>
    <property type="match status" value="1"/>
</dbReference>
<gene>
    <name evidence="1" type="ORF">BKA23_3054</name>
</gene>
<dbReference type="Proteomes" id="UP000318297">
    <property type="component" value="Unassembled WGS sequence"/>
</dbReference>
<dbReference type="OrthoDB" id="4823586at2"/>
<evidence type="ECO:0000313" key="1">
    <source>
        <dbReference type="EMBL" id="TWE09352.1"/>
    </source>
</evidence>
<dbReference type="InterPro" id="IPR023393">
    <property type="entry name" value="START-like_dom_sf"/>
</dbReference>
<comment type="caution">
    <text evidence="1">The sequence shown here is derived from an EMBL/GenBank/DDBJ whole genome shotgun (WGS) entry which is preliminary data.</text>
</comment>
<dbReference type="SUPFAM" id="SSF55961">
    <property type="entry name" value="Bet v1-like"/>
    <property type="match status" value="1"/>
</dbReference>
<accession>A0A561E184</accession>